<organism evidence="2 3">
    <name type="scientific">Streptacidiphilus cavernicola</name>
    <dbReference type="NCBI Taxonomy" id="3342716"/>
    <lineage>
        <taxon>Bacteria</taxon>
        <taxon>Bacillati</taxon>
        <taxon>Actinomycetota</taxon>
        <taxon>Actinomycetes</taxon>
        <taxon>Kitasatosporales</taxon>
        <taxon>Streptomycetaceae</taxon>
        <taxon>Streptacidiphilus</taxon>
    </lineage>
</organism>
<proteinExistence type="predicted"/>
<sequence length="433" mass="44482">MNDFIPGRPAPEPPQSPRLSPSPLERRLAGLRGDAPQRSLDARALAALAANPGCGRRAVLDAAGVDKTDLATRLGNPAPFGQSPFAISRGLGFERRVKADGCTVLLDLLREQLRLPEDSAPVVFAELVDDPGLPAGRVASARVALAAAAARPGVWTVLDQPLLRLEVAGSTAHLEPDLVVVRPDGRWTVVEIKSFPILDGGADAVKVGAAARQAAVYVLALRETAAALAGVEPVRDPYREPEGLAGAPDSTALLVCPKDFGNQPTAAAVDVRKPMAVTRRQLDRLTRVEQLLDVLPTGTGFGRDRSDGQLAAAVGALQAVYSPDCLSACELGFHCRAEARCAGSVETLGRGVRGELGSFHTVEQALAAAAAAVTAPGGTHADTAGGTPSDTLADTPDDGDAESALRLARAAALRAEALQTAALQAAAPVGGAG</sequence>
<protein>
    <recommendedName>
        <fullName evidence="4">Secreted protein</fullName>
    </recommendedName>
</protein>
<dbReference type="RefSeq" id="WP_232242034.1">
    <property type="nucleotide sequence ID" value="NZ_JBHEZZ010000001.1"/>
</dbReference>
<evidence type="ECO:0000313" key="3">
    <source>
        <dbReference type="Proteomes" id="UP001592528"/>
    </source>
</evidence>
<accession>A0ABV6UEH8</accession>
<keyword evidence="3" id="KW-1185">Reference proteome</keyword>
<reference evidence="2 3" key="1">
    <citation type="submission" date="2024-09" db="EMBL/GenBank/DDBJ databases">
        <authorList>
            <person name="Lee S.D."/>
        </authorList>
    </citation>
    <scope>NUCLEOTIDE SEQUENCE [LARGE SCALE GENOMIC DNA]</scope>
    <source>
        <strain evidence="2 3">N1-5</strain>
    </source>
</reference>
<evidence type="ECO:0008006" key="4">
    <source>
        <dbReference type="Google" id="ProtNLM"/>
    </source>
</evidence>
<dbReference type="Proteomes" id="UP001592528">
    <property type="component" value="Unassembled WGS sequence"/>
</dbReference>
<name>A0ABV6UEH8_9ACTN</name>
<comment type="caution">
    <text evidence="2">The sequence shown here is derived from an EMBL/GenBank/DDBJ whole genome shotgun (WGS) entry which is preliminary data.</text>
</comment>
<dbReference type="EMBL" id="JBHEZZ010000001">
    <property type="protein sequence ID" value="MFC1399847.1"/>
    <property type="molecule type" value="Genomic_DNA"/>
</dbReference>
<feature type="region of interest" description="Disordered" evidence="1">
    <location>
        <begin position="376"/>
        <end position="400"/>
    </location>
</feature>
<gene>
    <name evidence="2" type="ORF">ACEZDJ_00890</name>
</gene>
<evidence type="ECO:0000313" key="2">
    <source>
        <dbReference type="EMBL" id="MFC1399847.1"/>
    </source>
</evidence>
<feature type="region of interest" description="Disordered" evidence="1">
    <location>
        <begin position="1"/>
        <end position="23"/>
    </location>
</feature>
<evidence type="ECO:0000256" key="1">
    <source>
        <dbReference type="SAM" id="MobiDB-lite"/>
    </source>
</evidence>